<evidence type="ECO:0000313" key="1">
    <source>
        <dbReference type="EMBL" id="SFR51089.1"/>
    </source>
</evidence>
<dbReference type="RefSeq" id="WP_177218309.1">
    <property type="nucleotide sequence ID" value="NZ_FOYQ01000002.1"/>
</dbReference>
<proteinExistence type="predicted"/>
<evidence type="ECO:0008006" key="3">
    <source>
        <dbReference type="Google" id="ProtNLM"/>
    </source>
</evidence>
<dbReference type="STRING" id="400055.SAMN04490243_2446"/>
<dbReference type="Pfam" id="PF16267">
    <property type="entry name" value="DUF4920"/>
    <property type="match status" value="1"/>
</dbReference>
<protein>
    <recommendedName>
        <fullName evidence="3">DUF4920 domain-containing protein</fullName>
    </recommendedName>
</protein>
<dbReference type="Proteomes" id="UP000199534">
    <property type="component" value="Unassembled WGS sequence"/>
</dbReference>
<dbReference type="InterPro" id="IPR032577">
    <property type="entry name" value="DUF4920"/>
</dbReference>
<dbReference type="AlphaFoldDB" id="A0A1I6H9A7"/>
<sequence length="173" mass="19047">MKKLVFLSLAVLVLAGCKDKAETPEVAQEPEVAEQEFIYGERPDAESVLLATQLHDNFKEIQLADTLQTAFKAEVLEVCQSKGCWMRLALPEGEAVMVRFKDYGFFVPKDLAGSEVLVQGRAFISEVSEEDRRHLAEDGGATAEEISEIQGTAREYGFEASGVQVLEYAGETP</sequence>
<organism evidence="1 2">
    <name type="scientific">Robiginitalea myxolifaciens</name>
    <dbReference type="NCBI Taxonomy" id="400055"/>
    <lineage>
        <taxon>Bacteria</taxon>
        <taxon>Pseudomonadati</taxon>
        <taxon>Bacteroidota</taxon>
        <taxon>Flavobacteriia</taxon>
        <taxon>Flavobacteriales</taxon>
        <taxon>Flavobacteriaceae</taxon>
        <taxon>Robiginitalea</taxon>
    </lineage>
</organism>
<evidence type="ECO:0000313" key="2">
    <source>
        <dbReference type="Proteomes" id="UP000199534"/>
    </source>
</evidence>
<accession>A0A1I6H9A7</accession>
<reference evidence="1 2" key="1">
    <citation type="submission" date="2016-10" db="EMBL/GenBank/DDBJ databases">
        <authorList>
            <person name="de Groot N.N."/>
        </authorList>
    </citation>
    <scope>NUCLEOTIDE SEQUENCE [LARGE SCALE GENOMIC DNA]</scope>
    <source>
        <strain evidence="1 2">DSM 21019</strain>
    </source>
</reference>
<dbReference type="PROSITE" id="PS51257">
    <property type="entry name" value="PROKAR_LIPOPROTEIN"/>
    <property type="match status" value="1"/>
</dbReference>
<gene>
    <name evidence="1" type="ORF">SAMN04490243_2446</name>
</gene>
<dbReference type="EMBL" id="FOYQ01000002">
    <property type="protein sequence ID" value="SFR51089.1"/>
    <property type="molecule type" value="Genomic_DNA"/>
</dbReference>
<name>A0A1I6H9A7_9FLAO</name>
<keyword evidence="2" id="KW-1185">Reference proteome</keyword>